<gene>
    <name evidence="1" type="ORF">PUN28_010826</name>
</gene>
<dbReference type="EMBL" id="JADYXP020000010">
    <property type="protein sequence ID" value="KAL0115572.1"/>
    <property type="molecule type" value="Genomic_DNA"/>
</dbReference>
<keyword evidence="2" id="KW-1185">Reference proteome</keyword>
<name>A0AAW2FNU9_9HYME</name>
<evidence type="ECO:0008006" key="3">
    <source>
        <dbReference type="Google" id="ProtNLM"/>
    </source>
</evidence>
<evidence type="ECO:0000313" key="2">
    <source>
        <dbReference type="Proteomes" id="UP001430953"/>
    </source>
</evidence>
<proteinExistence type="predicted"/>
<organism evidence="1 2">
    <name type="scientific">Cardiocondyla obscurior</name>
    <dbReference type="NCBI Taxonomy" id="286306"/>
    <lineage>
        <taxon>Eukaryota</taxon>
        <taxon>Metazoa</taxon>
        <taxon>Ecdysozoa</taxon>
        <taxon>Arthropoda</taxon>
        <taxon>Hexapoda</taxon>
        <taxon>Insecta</taxon>
        <taxon>Pterygota</taxon>
        <taxon>Neoptera</taxon>
        <taxon>Endopterygota</taxon>
        <taxon>Hymenoptera</taxon>
        <taxon>Apocrita</taxon>
        <taxon>Aculeata</taxon>
        <taxon>Formicoidea</taxon>
        <taxon>Formicidae</taxon>
        <taxon>Myrmicinae</taxon>
        <taxon>Cardiocondyla</taxon>
    </lineage>
</organism>
<comment type="caution">
    <text evidence="1">The sequence shown here is derived from an EMBL/GenBank/DDBJ whole genome shotgun (WGS) entry which is preliminary data.</text>
</comment>
<protein>
    <recommendedName>
        <fullName evidence="3">Secreted protein</fullName>
    </recommendedName>
</protein>
<reference evidence="1 2" key="1">
    <citation type="submission" date="2023-03" db="EMBL/GenBank/DDBJ databases">
        <title>High recombination rates correlate with genetic variation in Cardiocondyla obscurior ants.</title>
        <authorList>
            <person name="Errbii M."/>
        </authorList>
    </citation>
    <scope>NUCLEOTIDE SEQUENCE [LARGE SCALE GENOMIC DNA]</scope>
    <source>
        <strain evidence="1">Alpha-2009</strain>
        <tissue evidence="1">Whole body</tissue>
    </source>
</reference>
<dbReference type="Proteomes" id="UP001430953">
    <property type="component" value="Unassembled WGS sequence"/>
</dbReference>
<evidence type="ECO:0000313" key="1">
    <source>
        <dbReference type="EMBL" id="KAL0115572.1"/>
    </source>
</evidence>
<accession>A0AAW2FNU9</accession>
<sequence>MYVCACVFVYVCKGQGECTVRVSLGNVCVCIEVCISISLEKRGHRLATLRHTILNQFFPQCTVCSRKAQLRVIKISPTVRTYSPGQLATPILVTFYSSPSF</sequence>
<dbReference type="AlphaFoldDB" id="A0AAW2FNU9"/>